<dbReference type="RefSeq" id="WP_163106789.1">
    <property type="nucleotide sequence ID" value="NZ_JAAAWO010000007.1"/>
</dbReference>
<dbReference type="CDD" id="cd07910">
    <property type="entry name" value="MiaE"/>
    <property type="match status" value="1"/>
</dbReference>
<dbReference type="AlphaFoldDB" id="A0A6N9TN77"/>
<proteinExistence type="predicted"/>
<protein>
    <submittedName>
        <fullName evidence="1">tRNA-(Ms[2]io[6]A)-hydroxylase</fullName>
    </submittedName>
</protein>
<dbReference type="PANTHER" id="PTHR42637:SF1">
    <property type="entry name" value="TRNA 2-(METHYLSULFANYL)-N(6)-ISOPENTENYLADENOSINE(37) HYDROXYLASE"/>
    <property type="match status" value="1"/>
</dbReference>
<evidence type="ECO:0000313" key="1">
    <source>
        <dbReference type="EMBL" id="NDW16098.1"/>
    </source>
</evidence>
<dbReference type="EMBL" id="JAAAWO010000007">
    <property type="protein sequence ID" value="NDW16098.1"/>
    <property type="molecule type" value="Genomic_DNA"/>
</dbReference>
<dbReference type="NCBIfam" id="NF047790">
    <property type="entry name" value="tRNAmsioHdxaseMiaE"/>
    <property type="match status" value="1"/>
</dbReference>
<dbReference type="PIRSF" id="PIRSF020736">
    <property type="entry name" value="MiaE"/>
    <property type="match status" value="1"/>
</dbReference>
<dbReference type="InterPro" id="IPR009078">
    <property type="entry name" value="Ferritin-like_SF"/>
</dbReference>
<evidence type="ECO:0000313" key="2">
    <source>
        <dbReference type="Proteomes" id="UP000471381"/>
    </source>
</evidence>
<keyword evidence="2" id="KW-1185">Reference proteome</keyword>
<reference evidence="1 2" key="1">
    <citation type="submission" date="2020-01" db="EMBL/GenBank/DDBJ databases">
        <title>Genomes of bacteria type strains.</title>
        <authorList>
            <person name="Chen J."/>
            <person name="Zhu S."/>
            <person name="Yang J."/>
        </authorList>
    </citation>
    <scope>NUCLEOTIDE SEQUENCE [LARGE SCALE GENOMIC DNA]</scope>
    <source>
        <strain evidence="1 2">LMG 24078</strain>
    </source>
</reference>
<dbReference type="InterPro" id="IPR010386">
    <property type="entry name" value="tRNA-Hydrxlase_MiaE"/>
</dbReference>
<dbReference type="PANTHER" id="PTHR42637">
    <property type="entry name" value="TRNA-(MS[2]IO[6]A)-HYDROXYLASE"/>
    <property type="match status" value="1"/>
</dbReference>
<dbReference type="GO" id="GO:0006400">
    <property type="term" value="P:tRNA modification"/>
    <property type="evidence" value="ECO:0007669"/>
    <property type="project" value="InterPro"/>
</dbReference>
<dbReference type="GO" id="GO:0045301">
    <property type="term" value="F:tRNA 2-(methylsulfanyl)-N(6)-isopentenyladenosine(37) hydroxylase activity"/>
    <property type="evidence" value="ECO:0007669"/>
    <property type="project" value="InterPro"/>
</dbReference>
<dbReference type="Gene3D" id="1.20.1260.10">
    <property type="match status" value="1"/>
</dbReference>
<accession>A0A6N9TN77</accession>
<comment type="caution">
    <text evidence="1">The sequence shown here is derived from an EMBL/GenBank/DDBJ whole genome shotgun (WGS) entry which is preliminary data.</text>
</comment>
<dbReference type="Proteomes" id="UP000471381">
    <property type="component" value="Unassembled WGS sequence"/>
</dbReference>
<name>A0A6N9TN77_9ALTE</name>
<dbReference type="SUPFAM" id="SSF47240">
    <property type="entry name" value="Ferritin-like"/>
    <property type="match status" value="1"/>
</dbReference>
<dbReference type="InterPro" id="IPR012347">
    <property type="entry name" value="Ferritin-like"/>
</dbReference>
<organism evidence="1 2">
    <name type="scientific">Alteromonas genovensis</name>
    <dbReference type="NCBI Taxonomy" id="471225"/>
    <lineage>
        <taxon>Bacteria</taxon>
        <taxon>Pseudomonadati</taxon>
        <taxon>Pseudomonadota</taxon>
        <taxon>Gammaproteobacteria</taxon>
        <taxon>Alteromonadales</taxon>
        <taxon>Alteromonadaceae</taxon>
        <taxon>Alteromonas/Salinimonas group</taxon>
        <taxon>Alteromonas</taxon>
    </lineage>
</organism>
<gene>
    <name evidence="1" type="ORF">GTQ48_11265</name>
</gene>
<sequence length="264" mass="30377">MSAISSSEISSLLEPVNAFLQCNTPDAWLDEAKKEENLRMLLTDHLICELKAAQSAMYLLRRYVADEETSKVLLGWLKPYEDFTYRHVGDWQSLNTKHLSKSVFNVDGLDSVKKDMLDKMVMLIKEELHHFYQVLEIMHRLGFEYKSVTSSRYANGLLKHVRTYEPEKLVDKLICGAYIEARSCERFAKLAPHVSDELGKFYVSLLRSEARHFEDYLTLAAAISPVDITERVSLFGDVEKQLIKTPDEEFRFHSGFPAIESLMA</sequence>
<dbReference type="Pfam" id="PF06175">
    <property type="entry name" value="MiaE"/>
    <property type="match status" value="1"/>
</dbReference>